<dbReference type="EMBL" id="CAEZWQ010000124">
    <property type="protein sequence ID" value="CAB4669119.1"/>
    <property type="molecule type" value="Genomic_DNA"/>
</dbReference>
<dbReference type="AlphaFoldDB" id="A0A6J6M770"/>
<sequence>MCTWCDCVKFFADFDVVHVRSYRKTGMCKCLYLFDHAIDHTASRVTNVNNADTRSKVNNLVTVDVEQNRIARALDNDWNRHAQSTRCRFTSALERFNRFRSRDCSDQTTLLGEISKCVHGESLRPYFPCTALKVRLKP</sequence>
<evidence type="ECO:0000313" key="1">
    <source>
        <dbReference type="EMBL" id="CAB4669119.1"/>
    </source>
</evidence>
<gene>
    <name evidence="1" type="ORF">UFOPK2275_00961</name>
</gene>
<reference evidence="1" key="1">
    <citation type="submission" date="2020-05" db="EMBL/GenBank/DDBJ databases">
        <authorList>
            <person name="Chiriac C."/>
            <person name="Salcher M."/>
            <person name="Ghai R."/>
            <person name="Kavagutti S V."/>
        </authorList>
    </citation>
    <scope>NUCLEOTIDE SEQUENCE</scope>
</reference>
<protein>
    <submittedName>
        <fullName evidence="1">Unannotated protein</fullName>
    </submittedName>
</protein>
<organism evidence="1">
    <name type="scientific">freshwater metagenome</name>
    <dbReference type="NCBI Taxonomy" id="449393"/>
    <lineage>
        <taxon>unclassified sequences</taxon>
        <taxon>metagenomes</taxon>
        <taxon>ecological metagenomes</taxon>
    </lineage>
</organism>
<proteinExistence type="predicted"/>
<accession>A0A6J6M770</accession>
<name>A0A6J6M770_9ZZZZ</name>